<dbReference type="Pfam" id="PF00096">
    <property type="entry name" value="zf-C2H2"/>
    <property type="match status" value="9"/>
</dbReference>
<dbReference type="InterPro" id="IPR001909">
    <property type="entry name" value="KRAB"/>
</dbReference>
<keyword evidence="9" id="KW-0238">DNA-binding</keyword>
<evidence type="ECO:0000256" key="5">
    <source>
        <dbReference type="ARBA" id="ARBA00022737"/>
    </source>
</evidence>
<proteinExistence type="inferred from homology"/>
<feature type="domain" description="C2H2-type" evidence="13">
    <location>
        <begin position="291"/>
        <end position="318"/>
    </location>
</feature>
<dbReference type="Gene3D" id="3.30.160.60">
    <property type="entry name" value="Classic Zinc Finger"/>
    <property type="match status" value="11"/>
</dbReference>
<dbReference type="FunFam" id="3.30.160.60:FF:000038">
    <property type="entry name" value="Zinc finger protein 624"/>
    <property type="match status" value="1"/>
</dbReference>
<feature type="domain" description="KRAB" evidence="14">
    <location>
        <begin position="3"/>
        <end position="82"/>
    </location>
</feature>
<dbReference type="Proteomes" id="UP000326458">
    <property type="component" value="Unassembled WGS sequence"/>
</dbReference>
<keyword evidence="7" id="KW-0862">Zinc</keyword>
<dbReference type="FunFam" id="3.30.160.60:FF:000446">
    <property type="entry name" value="Zinc finger protein"/>
    <property type="match status" value="1"/>
</dbReference>
<dbReference type="FunFam" id="3.30.160.60:FF:000098">
    <property type="entry name" value="Zinc finger protein 614"/>
    <property type="match status" value="1"/>
</dbReference>
<feature type="domain" description="C2H2-type" evidence="13">
    <location>
        <begin position="515"/>
        <end position="542"/>
    </location>
</feature>
<dbReference type="InterPro" id="IPR050589">
    <property type="entry name" value="Ikaros_C2H2-ZF"/>
</dbReference>
<feature type="domain" description="C2H2-type" evidence="13">
    <location>
        <begin position="375"/>
        <end position="402"/>
    </location>
</feature>
<keyword evidence="8" id="KW-0805">Transcription regulation</keyword>
<evidence type="ECO:0008006" key="17">
    <source>
        <dbReference type="Google" id="ProtNLM"/>
    </source>
</evidence>
<keyword evidence="11" id="KW-0539">Nucleus</keyword>
<feature type="domain" description="C2H2-type" evidence="13">
    <location>
        <begin position="277"/>
        <end position="292"/>
    </location>
</feature>
<name>A0A5N3VE06_MUNMU</name>
<evidence type="ECO:0000256" key="11">
    <source>
        <dbReference type="ARBA" id="ARBA00023242"/>
    </source>
</evidence>
<feature type="domain" description="C2H2-type" evidence="13">
    <location>
        <begin position="487"/>
        <end position="514"/>
    </location>
</feature>
<dbReference type="AlphaFoldDB" id="A0A5N3VE06"/>
<dbReference type="PANTHER" id="PTHR24404:SF114">
    <property type="entry name" value="KLUMPFUSS, ISOFORM B-RELATED"/>
    <property type="match status" value="1"/>
</dbReference>
<dbReference type="PROSITE" id="PS00028">
    <property type="entry name" value="ZINC_FINGER_C2H2_1"/>
    <property type="match status" value="10"/>
</dbReference>
<comment type="subcellular location">
    <subcellularLocation>
        <location evidence="2">Nucleus</location>
    </subcellularLocation>
</comment>
<dbReference type="FunFam" id="3.30.160.60:FF:000135">
    <property type="entry name" value="Zinc finger protein 358"/>
    <property type="match status" value="2"/>
</dbReference>
<dbReference type="EMBL" id="VCEA01000002">
    <property type="protein sequence ID" value="KAB0347509.1"/>
    <property type="molecule type" value="Genomic_DNA"/>
</dbReference>
<dbReference type="FunFam" id="3.30.160.60:FF:000127">
    <property type="entry name" value="Zinc finger protein 354C"/>
    <property type="match status" value="1"/>
</dbReference>
<dbReference type="PROSITE" id="PS50157">
    <property type="entry name" value="ZINC_FINGER_C2H2_2"/>
    <property type="match status" value="11"/>
</dbReference>
<keyword evidence="16" id="KW-1185">Reference proteome</keyword>
<organism evidence="15 16">
    <name type="scientific">Muntiacus muntjak</name>
    <name type="common">Barking deer</name>
    <name type="synonym">Indian muntjac</name>
    <dbReference type="NCBI Taxonomy" id="9888"/>
    <lineage>
        <taxon>Eukaryota</taxon>
        <taxon>Metazoa</taxon>
        <taxon>Chordata</taxon>
        <taxon>Craniata</taxon>
        <taxon>Vertebrata</taxon>
        <taxon>Euteleostomi</taxon>
        <taxon>Mammalia</taxon>
        <taxon>Eutheria</taxon>
        <taxon>Laurasiatheria</taxon>
        <taxon>Artiodactyla</taxon>
        <taxon>Ruminantia</taxon>
        <taxon>Pecora</taxon>
        <taxon>Cervidae</taxon>
        <taxon>Muntiacinae</taxon>
        <taxon>Muntiacus</taxon>
    </lineage>
</organism>
<dbReference type="CDD" id="cd07765">
    <property type="entry name" value="KRAB_A-box"/>
    <property type="match status" value="1"/>
</dbReference>
<evidence type="ECO:0000256" key="10">
    <source>
        <dbReference type="ARBA" id="ARBA00023163"/>
    </source>
</evidence>
<dbReference type="FunFam" id="3.30.160.60:FF:000295">
    <property type="entry name" value="zinc finger protein 19"/>
    <property type="match status" value="1"/>
</dbReference>
<dbReference type="GO" id="GO:0003700">
    <property type="term" value="F:DNA-binding transcription factor activity"/>
    <property type="evidence" value="ECO:0007669"/>
    <property type="project" value="TreeGrafter"/>
</dbReference>
<comment type="caution">
    <text evidence="15">The sequence shown here is derived from an EMBL/GenBank/DDBJ whole genome shotgun (WGS) entry which is preliminary data.</text>
</comment>
<evidence type="ECO:0000256" key="1">
    <source>
        <dbReference type="ARBA" id="ARBA00003767"/>
    </source>
</evidence>
<keyword evidence="4" id="KW-0479">Metal-binding</keyword>
<evidence type="ECO:0000313" key="16">
    <source>
        <dbReference type="Proteomes" id="UP000326458"/>
    </source>
</evidence>
<accession>A0A5N3VE06</accession>
<feature type="domain" description="C2H2-type" evidence="13">
    <location>
        <begin position="347"/>
        <end position="374"/>
    </location>
</feature>
<dbReference type="FunFam" id="3.30.160.60:FF:000953">
    <property type="entry name" value="Zinc finger protein 691"/>
    <property type="match status" value="1"/>
</dbReference>
<comment type="function">
    <text evidence="1">May be involved in transcriptional regulation.</text>
</comment>
<keyword evidence="10" id="KW-0804">Transcription</keyword>
<dbReference type="InterPro" id="IPR036236">
    <property type="entry name" value="Znf_C2H2_sf"/>
</dbReference>
<dbReference type="InterPro" id="IPR013087">
    <property type="entry name" value="Znf_C2H2_type"/>
</dbReference>
<dbReference type="SUPFAM" id="SSF57667">
    <property type="entry name" value="beta-beta-alpha zinc fingers"/>
    <property type="match status" value="7"/>
</dbReference>
<dbReference type="SUPFAM" id="SSF109640">
    <property type="entry name" value="KRAB domain (Kruppel-associated box)"/>
    <property type="match status" value="1"/>
</dbReference>
<comment type="similarity">
    <text evidence="3">Belongs to the krueppel C2H2-type zinc-finger protein family.</text>
</comment>
<feature type="domain" description="C2H2-type" evidence="13">
    <location>
        <begin position="403"/>
        <end position="430"/>
    </location>
</feature>
<evidence type="ECO:0000256" key="8">
    <source>
        <dbReference type="ARBA" id="ARBA00023015"/>
    </source>
</evidence>
<keyword evidence="6 12" id="KW-0863">Zinc-finger</keyword>
<dbReference type="PANTHER" id="PTHR24404">
    <property type="entry name" value="ZINC FINGER PROTEIN"/>
    <property type="match status" value="1"/>
</dbReference>
<feature type="non-terminal residue" evidence="15">
    <location>
        <position position="1"/>
    </location>
</feature>
<feature type="domain" description="C2H2-type" evidence="13">
    <location>
        <begin position="459"/>
        <end position="486"/>
    </location>
</feature>
<keyword evidence="5" id="KW-0677">Repeat</keyword>
<dbReference type="FunFam" id="3.30.160.60:FF:001478">
    <property type="entry name" value="Zinc finger protein 134"/>
    <property type="match status" value="1"/>
</dbReference>
<dbReference type="SMART" id="SM00349">
    <property type="entry name" value="KRAB"/>
    <property type="match status" value="1"/>
</dbReference>
<gene>
    <name evidence="15" type="ORF">FD754_012366</name>
</gene>
<evidence type="ECO:0000259" key="14">
    <source>
        <dbReference type="PROSITE" id="PS50805"/>
    </source>
</evidence>
<dbReference type="GO" id="GO:0008270">
    <property type="term" value="F:zinc ion binding"/>
    <property type="evidence" value="ECO:0007669"/>
    <property type="project" value="UniProtKB-KW"/>
</dbReference>
<evidence type="ECO:0000256" key="4">
    <source>
        <dbReference type="ARBA" id="ARBA00022723"/>
    </source>
</evidence>
<dbReference type="GO" id="GO:0000122">
    <property type="term" value="P:negative regulation of transcription by RNA polymerase II"/>
    <property type="evidence" value="ECO:0007669"/>
    <property type="project" value="UniProtKB-ARBA"/>
</dbReference>
<dbReference type="InterPro" id="IPR036051">
    <property type="entry name" value="KRAB_dom_sf"/>
</dbReference>
<dbReference type="FunFam" id="3.30.160.60:FF:001697">
    <property type="entry name" value="zinc finger protein 623"/>
    <property type="match status" value="1"/>
</dbReference>
<reference evidence="15 16" key="1">
    <citation type="submission" date="2019-06" db="EMBL/GenBank/DDBJ databases">
        <title>Discovery of a novel chromosome fission-fusion reversal in muntjac.</title>
        <authorList>
            <person name="Mudd A.B."/>
            <person name="Bredeson J.V."/>
            <person name="Baum R."/>
            <person name="Hockemeyer D."/>
            <person name="Rokhsar D.S."/>
        </authorList>
    </citation>
    <scope>NUCLEOTIDE SEQUENCE [LARGE SCALE GENOMIC DNA]</scope>
    <source>
        <strain evidence="15">UTSW_UCB_Mm</strain>
        <tissue evidence="15">Fibroblast cell line</tissue>
    </source>
</reference>
<dbReference type="GO" id="GO:0005634">
    <property type="term" value="C:nucleus"/>
    <property type="evidence" value="ECO:0007669"/>
    <property type="project" value="UniProtKB-SubCell"/>
</dbReference>
<dbReference type="SMART" id="SM00355">
    <property type="entry name" value="ZnF_C2H2"/>
    <property type="match status" value="10"/>
</dbReference>
<evidence type="ECO:0000256" key="12">
    <source>
        <dbReference type="PROSITE-ProRule" id="PRU00042"/>
    </source>
</evidence>
<protein>
    <recommendedName>
        <fullName evidence="17">Zinc finger protein 304</fullName>
    </recommendedName>
</protein>
<feature type="domain" description="C2H2-type" evidence="13">
    <location>
        <begin position="319"/>
        <end position="346"/>
    </location>
</feature>
<evidence type="ECO:0000313" key="15">
    <source>
        <dbReference type="EMBL" id="KAB0347509.1"/>
    </source>
</evidence>
<dbReference type="PROSITE" id="PS50805">
    <property type="entry name" value="KRAB"/>
    <property type="match status" value="1"/>
</dbReference>
<evidence type="ECO:0000259" key="13">
    <source>
        <dbReference type="PROSITE" id="PS50157"/>
    </source>
</evidence>
<evidence type="ECO:0000256" key="6">
    <source>
        <dbReference type="ARBA" id="ARBA00022771"/>
    </source>
</evidence>
<dbReference type="GO" id="GO:0000978">
    <property type="term" value="F:RNA polymerase II cis-regulatory region sequence-specific DNA binding"/>
    <property type="evidence" value="ECO:0007669"/>
    <property type="project" value="TreeGrafter"/>
</dbReference>
<evidence type="ECO:0000256" key="3">
    <source>
        <dbReference type="ARBA" id="ARBA00006991"/>
    </source>
</evidence>
<dbReference type="FunFam" id="3.30.160.60:FF:000690">
    <property type="entry name" value="Zinc finger protein 354C"/>
    <property type="match status" value="1"/>
</dbReference>
<sequence length="559" mass="62969">GGVTFEDVFVYFSREEWELLEEPQRLLYRSVMLENFAHVAALGNSEEAPSEQSAFAELVSEFRALGSCAPILKSHPCETDDLLLKESCQEIFYLRGAVMDVPGNSGLFQHQSTHSGLSPQRTADLGRHQGNSDELMLFNCTDNEKAFLNAFTLLDNQITQDEVRAFRYLPCGNLSKEKSPLIHHRKLPGGETSHVCKECGQAFIHLSHLKTHQKFHTGKDNICALNVEKLTTDACTLFRTRELTPEKDLMSAVNAEKPLVIKTHLFSTSVHTGERSYDCTECGKAYSRSSHLCSECGKFFSQSSHLIEHWRIHTGARPYECIECGKFFSHNSSRIKHRRVHTGAKSYVCGKCGKAFGCRDTLVQHQIMHTGAWPYECNECGKAFSRKDTLVQHRKIHTGERPYECNDCGKFFSHSSNLIVHQRIHTGAKPYECSECGKCFSHNSSLILHQRVHSGARPYVCSECGKTYISSSHLIQHKKVHTGVRPYECSECGKFFSRNSSLILHQRVHTGEKPYVCSECGKAYSRSSHLVRHQKAHPGEGRHECNSFGDPLAASLKLV</sequence>
<dbReference type="Gene3D" id="6.10.140.140">
    <property type="match status" value="1"/>
</dbReference>
<feature type="domain" description="C2H2-type" evidence="13">
    <location>
        <begin position="431"/>
        <end position="458"/>
    </location>
</feature>
<dbReference type="GO" id="GO:0009891">
    <property type="term" value="P:positive regulation of biosynthetic process"/>
    <property type="evidence" value="ECO:0007669"/>
    <property type="project" value="UniProtKB-ARBA"/>
</dbReference>
<evidence type="ECO:0000256" key="9">
    <source>
        <dbReference type="ARBA" id="ARBA00023125"/>
    </source>
</evidence>
<evidence type="ECO:0000256" key="2">
    <source>
        <dbReference type="ARBA" id="ARBA00004123"/>
    </source>
</evidence>
<feature type="domain" description="C2H2-type" evidence="13">
    <location>
        <begin position="194"/>
        <end position="221"/>
    </location>
</feature>
<evidence type="ECO:0000256" key="7">
    <source>
        <dbReference type="ARBA" id="ARBA00022833"/>
    </source>
</evidence>
<dbReference type="Pfam" id="PF01352">
    <property type="entry name" value="KRAB"/>
    <property type="match status" value="1"/>
</dbReference>